<evidence type="ECO:0000259" key="2">
    <source>
        <dbReference type="PROSITE" id="PS50943"/>
    </source>
</evidence>
<evidence type="ECO:0000313" key="3">
    <source>
        <dbReference type="EMBL" id="SEG49129.1"/>
    </source>
</evidence>
<dbReference type="AlphaFoldDB" id="A0A1H6AK69"/>
<protein>
    <recommendedName>
        <fullName evidence="2">HTH cro/C1-type domain-containing protein</fullName>
    </recommendedName>
</protein>
<sequence length="151" mass="16498">MTTTPRQPAAPAPDPDPGPIARRLDHLFRTVHPRDRGPYTHKEAAEAINAAAGEQVISPAYLWQLRKGTRTEPGHKRLVAIAKFFGVDVTYFTDDQTAAHAASIVAPPRSPPARPRARRTPGGPWSGIRSATARYPAIRSAREQQPNGGRR</sequence>
<dbReference type="EMBL" id="FNVO01000005">
    <property type="protein sequence ID" value="SEG49129.1"/>
    <property type="molecule type" value="Genomic_DNA"/>
</dbReference>
<feature type="compositionally biased region" description="Pro residues" evidence="1">
    <location>
        <begin position="8"/>
        <end position="18"/>
    </location>
</feature>
<dbReference type="OrthoDB" id="2679623at2"/>
<reference evidence="4" key="1">
    <citation type="submission" date="2016-10" db="EMBL/GenBank/DDBJ databases">
        <authorList>
            <person name="Varghese N."/>
            <person name="Submissions S."/>
        </authorList>
    </citation>
    <scope>NUCLEOTIDE SEQUENCE [LARGE SCALE GENOMIC DNA]</scope>
    <source>
        <strain evidence="4">DSM 43163</strain>
    </source>
</reference>
<feature type="region of interest" description="Disordered" evidence="1">
    <location>
        <begin position="1"/>
        <end position="21"/>
    </location>
</feature>
<accession>A0A1H6AK69</accession>
<dbReference type="Gene3D" id="1.10.260.40">
    <property type="entry name" value="lambda repressor-like DNA-binding domains"/>
    <property type="match status" value="1"/>
</dbReference>
<feature type="domain" description="HTH cro/C1-type" evidence="2">
    <location>
        <begin position="57"/>
        <end position="92"/>
    </location>
</feature>
<keyword evidence="4" id="KW-1185">Reference proteome</keyword>
<dbReference type="Proteomes" id="UP000236723">
    <property type="component" value="Unassembled WGS sequence"/>
</dbReference>
<dbReference type="InterPro" id="IPR010982">
    <property type="entry name" value="Lambda_DNA-bd_dom_sf"/>
</dbReference>
<proteinExistence type="predicted"/>
<dbReference type="GO" id="GO:0003677">
    <property type="term" value="F:DNA binding"/>
    <property type="evidence" value="ECO:0007669"/>
    <property type="project" value="InterPro"/>
</dbReference>
<evidence type="ECO:0000313" key="4">
    <source>
        <dbReference type="Proteomes" id="UP000236723"/>
    </source>
</evidence>
<dbReference type="PROSITE" id="PS50943">
    <property type="entry name" value="HTH_CROC1"/>
    <property type="match status" value="1"/>
</dbReference>
<evidence type="ECO:0000256" key="1">
    <source>
        <dbReference type="SAM" id="MobiDB-lite"/>
    </source>
</evidence>
<name>A0A1H6AK69_9ACTN</name>
<dbReference type="InterPro" id="IPR001387">
    <property type="entry name" value="Cro/C1-type_HTH"/>
</dbReference>
<gene>
    <name evidence="3" type="ORF">SAMN04489712_105516</name>
</gene>
<feature type="region of interest" description="Disordered" evidence="1">
    <location>
        <begin position="102"/>
        <end position="151"/>
    </location>
</feature>
<organism evidence="3 4">
    <name type="scientific">Thermomonospora echinospora</name>
    <dbReference type="NCBI Taxonomy" id="1992"/>
    <lineage>
        <taxon>Bacteria</taxon>
        <taxon>Bacillati</taxon>
        <taxon>Actinomycetota</taxon>
        <taxon>Actinomycetes</taxon>
        <taxon>Streptosporangiales</taxon>
        <taxon>Thermomonosporaceae</taxon>
        <taxon>Thermomonospora</taxon>
    </lineage>
</organism>
<dbReference type="RefSeq" id="WP_103938457.1">
    <property type="nucleotide sequence ID" value="NZ_FNVO01000005.1"/>
</dbReference>
<dbReference type="CDD" id="cd00093">
    <property type="entry name" value="HTH_XRE"/>
    <property type="match status" value="1"/>
</dbReference>